<organism evidence="1 2">
    <name type="scientific">Litoreibacter albidus</name>
    <dbReference type="NCBI Taxonomy" id="670155"/>
    <lineage>
        <taxon>Bacteria</taxon>
        <taxon>Pseudomonadati</taxon>
        <taxon>Pseudomonadota</taxon>
        <taxon>Alphaproteobacteria</taxon>
        <taxon>Rhodobacterales</taxon>
        <taxon>Roseobacteraceae</taxon>
        <taxon>Litoreibacter</taxon>
    </lineage>
</organism>
<dbReference type="RefSeq" id="WP_089946865.1">
    <property type="nucleotide sequence ID" value="NZ_FNOI01000003.1"/>
</dbReference>
<dbReference type="AlphaFoldDB" id="A0A1H2XRX9"/>
<evidence type="ECO:0000313" key="2">
    <source>
        <dbReference type="Proteomes" id="UP000199441"/>
    </source>
</evidence>
<accession>A0A1H2XRX9</accession>
<dbReference type="Proteomes" id="UP000199441">
    <property type="component" value="Unassembled WGS sequence"/>
</dbReference>
<dbReference type="STRING" id="670155.SAMN04488001_2088"/>
<name>A0A1H2XRX9_9RHOB</name>
<keyword evidence="2" id="KW-1185">Reference proteome</keyword>
<evidence type="ECO:0008006" key="3">
    <source>
        <dbReference type="Google" id="ProtNLM"/>
    </source>
</evidence>
<gene>
    <name evidence="1" type="ORF">SAMN04488001_2088</name>
</gene>
<evidence type="ECO:0000313" key="1">
    <source>
        <dbReference type="EMBL" id="SDW95530.1"/>
    </source>
</evidence>
<reference evidence="2" key="1">
    <citation type="submission" date="2016-10" db="EMBL/GenBank/DDBJ databases">
        <authorList>
            <person name="Varghese N."/>
            <person name="Submissions S."/>
        </authorList>
    </citation>
    <scope>NUCLEOTIDE SEQUENCE [LARGE SCALE GENOMIC DNA]</scope>
    <source>
        <strain evidence="2">DSM 26922</strain>
    </source>
</reference>
<dbReference type="EMBL" id="FNOI01000003">
    <property type="protein sequence ID" value="SDW95530.1"/>
    <property type="molecule type" value="Genomic_DNA"/>
</dbReference>
<dbReference type="OrthoDB" id="7873509at2"/>
<sequence>MMKAVGIGAALVMMAGCTPTSYLVPEVSERNAGDVAGCKDLGRVRGIPGVYGALREIGLKDARRAAKVKAKEVGGNVVVFDPVAEGETVYELSAQVYAC</sequence>
<dbReference type="PROSITE" id="PS51257">
    <property type="entry name" value="PROKAR_LIPOPROTEIN"/>
    <property type="match status" value="1"/>
</dbReference>
<proteinExistence type="predicted"/>
<protein>
    <recommendedName>
        <fullName evidence="3">DUF4156 domain-containing protein</fullName>
    </recommendedName>
</protein>